<organism evidence="1 2">
    <name type="scientific">Panagrolaimus sp. JU765</name>
    <dbReference type="NCBI Taxonomy" id="591449"/>
    <lineage>
        <taxon>Eukaryota</taxon>
        <taxon>Metazoa</taxon>
        <taxon>Ecdysozoa</taxon>
        <taxon>Nematoda</taxon>
        <taxon>Chromadorea</taxon>
        <taxon>Rhabditida</taxon>
        <taxon>Tylenchina</taxon>
        <taxon>Panagrolaimomorpha</taxon>
        <taxon>Panagrolaimoidea</taxon>
        <taxon>Panagrolaimidae</taxon>
        <taxon>Panagrolaimus</taxon>
    </lineage>
</organism>
<evidence type="ECO:0000313" key="1">
    <source>
        <dbReference type="Proteomes" id="UP000887576"/>
    </source>
</evidence>
<proteinExistence type="predicted"/>
<protein>
    <submittedName>
        <fullName evidence="2">Interferon-related developmental regulator 1</fullName>
    </submittedName>
</protein>
<dbReference type="Proteomes" id="UP000887576">
    <property type="component" value="Unplaced"/>
</dbReference>
<accession>A0AC34RJ56</accession>
<evidence type="ECO:0000313" key="2">
    <source>
        <dbReference type="WBParaSite" id="JU765_v2.g7369.t1"/>
    </source>
</evidence>
<dbReference type="WBParaSite" id="JU765_v2.g7369.t1">
    <property type="protein sequence ID" value="JU765_v2.g7369.t1"/>
    <property type="gene ID" value="JU765_v2.g7369"/>
</dbReference>
<reference evidence="2" key="1">
    <citation type="submission" date="2022-11" db="UniProtKB">
        <authorList>
            <consortium name="WormBaseParasite"/>
        </authorList>
    </citation>
    <scope>IDENTIFICATION</scope>
</reference>
<name>A0AC34RJ56_9BILA</name>
<sequence length="423" mass="47293">MGKGKNKSKDFLEVSFGGGKSVSTRSQAGDSEVSDLESVAQSSVAGDVDYQAEEVVVSASAIDDICLELIDKRNHVRLQGLNRFIMLARKSVSCTEMNDSFNTIAEAIERNLHHDDDEVLKACSAAALFSILSGQEIEDQIEPIAVVLRALTRDHTKSEALRASGAQALGLIVMLSSDQPRDIEDSIKVLYDVWSGFRTTSTTSSLFTASLASWVLLIHKANAVTISRAYNDGVTKLTKFLESTNVDIRIAAGEALAALYELGSKDDDDFEFTNHQHIKSLFEELSQDTLKYHAKKDKRMQRFSFRQIMDIIFNDIYPDTEVQFSKREVLEITSCVDRLFYDALCNFLQGSTNLHIQKNPIVREVFSLPPVPVEEVIPLTKQEKKDLRQMNNLTDKARKIQRSKQLSYYTCDGSLTVLVTVKN</sequence>